<accession>A0ABT4JT05</accession>
<feature type="domain" description="Methyl-accepting transducer" evidence="6">
    <location>
        <begin position="1"/>
        <end position="184"/>
    </location>
</feature>
<dbReference type="Gene3D" id="1.10.287.950">
    <property type="entry name" value="Methyl-accepting chemotaxis protein"/>
    <property type="match status" value="1"/>
</dbReference>
<keyword evidence="2 4" id="KW-0807">Transducer</keyword>
<organism evidence="7 8">
    <name type="scientific">Marinomonas phaeophyticola</name>
    <dbReference type="NCBI Taxonomy" id="3004091"/>
    <lineage>
        <taxon>Bacteria</taxon>
        <taxon>Pseudomonadati</taxon>
        <taxon>Pseudomonadota</taxon>
        <taxon>Gammaproteobacteria</taxon>
        <taxon>Oceanospirillales</taxon>
        <taxon>Oceanospirillaceae</taxon>
        <taxon>Marinomonas</taxon>
    </lineage>
</organism>
<reference evidence="7" key="1">
    <citation type="submission" date="2022-12" db="EMBL/GenBank/DDBJ databases">
        <title>Marinomonas 15G1-11 sp. nov, isolated from marine algae.</title>
        <authorList>
            <person name="Butt M."/>
            <person name="Choi D.G."/>
            <person name="Kim J.M."/>
            <person name="Lee J.K."/>
            <person name="Baek J.H."/>
            <person name="Jeon C.O."/>
        </authorList>
    </citation>
    <scope>NUCLEOTIDE SEQUENCE</scope>
    <source>
        <strain evidence="7">15G1-11</strain>
    </source>
</reference>
<keyword evidence="8" id="KW-1185">Reference proteome</keyword>
<evidence type="ECO:0000259" key="6">
    <source>
        <dbReference type="PROSITE" id="PS50111"/>
    </source>
</evidence>
<dbReference type="RefSeq" id="WP_269122983.1">
    <property type="nucleotide sequence ID" value="NZ_JAPUBN010000010.1"/>
</dbReference>
<dbReference type="Pfam" id="PF00015">
    <property type="entry name" value="MCPsignal"/>
    <property type="match status" value="1"/>
</dbReference>
<evidence type="ECO:0000256" key="3">
    <source>
        <dbReference type="ARBA" id="ARBA00029447"/>
    </source>
</evidence>
<evidence type="ECO:0000313" key="7">
    <source>
        <dbReference type="EMBL" id="MCZ2720734.1"/>
    </source>
</evidence>
<dbReference type="InterPro" id="IPR004089">
    <property type="entry name" value="MCPsignal_dom"/>
</dbReference>
<dbReference type="PROSITE" id="PS50111">
    <property type="entry name" value="CHEMOTAXIS_TRANSDUC_2"/>
    <property type="match status" value="1"/>
</dbReference>
<evidence type="ECO:0000256" key="5">
    <source>
        <dbReference type="SAM" id="Coils"/>
    </source>
</evidence>
<evidence type="ECO:0000256" key="1">
    <source>
        <dbReference type="ARBA" id="ARBA00004370"/>
    </source>
</evidence>
<evidence type="ECO:0000256" key="2">
    <source>
        <dbReference type="ARBA" id="ARBA00023224"/>
    </source>
</evidence>
<dbReference type="SMART" id="SM00283">
    <property type="entry name" value="MA"/>
    <property type="match status" value="1"/>
</dbReference>
<comment type="subcellular location">
    <subcellularLocation>
        <location evidence="1">Membrane</location>
    </subcellularLocation>
</comment>
<dbReference type="PANTHER" id="PTHR32089:SF120">
    <property type="entry name" value="METHYL-ACCEPTING CHEMOTAXIS PROTEIN TLPQ"/>
    <property type="match status" value="1"/>
</dbReference>
<keyword evidence="5" id="KW-0175">Coiled coil</keyword>
<proteinExistence type="inferred from homology"/>
<comment type="similarity">
    <text evidence="3">Belongs to the methyl-accepting chemotaxis (MCP) protein family.</text>
</comment>
<gene>
    <name evidence="7" type="ORF">O1D97_03520</name>
</gene>
<dbReference type="Proteomes" id="UP001149719">
    <property type="component" value="Unassembled WGS sequence"/>
</dbReference>
<feature type="coiled-coil region" evidence="5">
    <location>
        <begin position="37"/>
        <end position="64"/>
    </location>
</feature>
<dbReference type="EMBL" id="JAPUBN010000010">
    <property type="protein sequence ID" value="MCZ2720734.1"/>
    <property type="molecule type" value="Genomic_DNA"/>
</dbReference>
<sequence length="184" mass="19382">MITDLVNREIAINEASQIANDISKNTVQNAIAGSSVIDKTITKMKELTEQMEAASDGIARLNEQSDKISDLVSNISGIADQTNLLALNAAIEAARAGEQGRGFAVVADEVRNLASRTTSSTEEIIAVVTENKSLTQNAVNLIQAGMVITNEGLELSTESGKVMSEIKVGSSEVVEAVSKFGNSL</sequence>
<protein>
    <submittedName>
        <fullName evidence="7">Methyl-accepting chemotaxis protein</fullName>
    </submittedName>
</protein>
<dbReference type="SUPFAM" id="SSF58104">
    <property type="entry name" value="Methyl-accepting chemotaxis protein (MCP) signaling domain"/>
    <property type="match status" value="1"/>
</dbReference>
<evidence type="ECO:0000313" key="8">
    <source>
        <dbReference type="Proteomes" id="UP001149719"/>
    </source>
</evidence>
<comment type="caution">
    <text evidence="7">The sequence shown here is derived from an EMBL/GenBank/DDBJ whole genome shotgun (WGS) entry which is preliminary data.</text>
</comment>
<name>A0ABT4JT05_9GAMM</name>
<evidence type="ECO:0000256" key="4">
    <source>
        <dbReference type="PROSITE-ProRule" id="PRU00284"/>
    </source>
</evidence>
<dbReference type="PANTHER" id="PTHR32089">
    <property type="entry name" value="METHYL-ACCEPTING CHEMOTAXIS PROTEIN MCPB"/>
    <property type="match status" value="1"/>
</dbReference>